<dbReference type="AlphaFoldDB" id="A0A1H6S5N9"/>
<dbReference type="FunFam" id="3.40.50.720:FF:000084">
    <property type="entry name" value="Short-chain dehydrogenase reductase"/>
    <property type="match status" value="1"/>
</dbReference>
<gene>
    <name evidence="5" type="ORF">SAMN05216201_101174</name>
</gene>
<dbReference type="PRINTS" id="PR00081">
    <property type="entry name" value="GDHRDH"/>
</dbReference>
<dbReference type="InterPro" id="IPR057326">
    <property type="entry name" value="KR_dom"/>
</dbReference>
<dbReference type="OrthoDB" id="9810734at2"/>
<dbReference type="GO" id="GO:0016491">
    <property type="term" value="F:oxidoreductase activity"/>
    <property type="evidence" value="ECO:0007669"/>
    <property type="project" value="UniProtKB-KW"/>
</dbReference>
<keyword evidence="6" id="KW-1185">Reference proteome</keyword>
<dbReference type="Pfam" id="PF00106">
    <property type="entry name" value="adh_short"/>
    <property type="match status" value="1"/>
</dbReference>
<keyword evidence="2" id="KW-0560">Oxidoreductase</keyword>
<evidence type="ECO:0000256" key="3">
    <source>
        <dbReference type="RuleBase" id="RU000363"/>
    </source>
</evidence>
<dbReference type="InterPro" id="IPR002347">
    <property type="entry name" value="SDR_fam"/>
</dbReference>
<evidence type="ECO:0000313" key="5">
    <source>
        <dbReference type="EMBL" id="SEI60117.1"/>
    </source>
</evidence>
<evidence type="ECO:0000256" key="2">
    <source>
        <dbReference type="ARBA" id="ARBA00023002"/>
    </source>
</evidence>
<dbReference type="GO" id="GO:0016020">
    <property type="term" value="C:membrane"/>
    <property type="evidence" value="ECO:0007669"/>
    <property type="project" value="TreeGrafter"/>
</dbReference>
<dbReference type="PRINTS" id="PR00080">
    <property type="entry name" value="SDRFAMILY"/>
</dbReference>
<dbReference type="Gene3D" id="3.40.50.720">
    <property type="entry name" value="NAD(P)-binding Rossmann-like Domain"/>
    <property type="match status" value="1"/>
</dbReference>
<evidence type="ECO:0000256" key="1">
    <source>
        <dbReference type="ARBA" id="ARBA00006484"/>
    </source>
</evidence>
<organism evidence="5 6">
    <name type="scientific">Pseudomonas linyingensis</name>
    <dbReference type="NCBI Taxonomy" id="915471"/>
    <lineage>
        <taxon>Bacteria</taxon>
        <taxon>Pseudomonadati</taxon>
        <taxon>Pseudomonadota</taxon>
        <taxon>Gammaproteobacteria</taxon>
        <taxon>Pseudomonadales</taxon>
        <taxon>Pseudomonadaceae</taxon>
        <taxon>Pseudomonas</taxon>
    </lineage>
</organism>
<comment type="similarity">
    <text evidence="1 3">Belongs to the short-chain dehydrogenases/reductases (SDR) family.</text>
</comment>
<dbReference type="PROSITE" id="PS00061">
    <property type="entry name" value="ADH_SHORT"/>
    <property type="match status" value="1"/>
</dbReference>
<dbReference type="SUPFAM" id="SSF51735">
    <property type="entry name" value="NAD(P)-binding Rossmann-fold domains"/>
    <property type="match status" value="1"/>
</dbReference>
<dbReference type="EMBL" id="FNZE01000001">
    <property type="protein sequence ID" value="SEI60117.1"/>
    <property type="molecule type" value="Genomic_DNA"/>
</dbReference>
<dbReference type="PANTHER" id="PTHR44196">
    <property type="entry name" value="DEHYDROGENASE/REDUCTASE SDR FAMILY MEMBER 7B"/>
    <property type="match status" value="1"/>
</dbReference>
<dbReference type="NCBIfam" id="NF004825">
    <property type="entry name" value="PRK06181.1"/>
    <property type="match status" value="1"/>
</dbReference>
<evidence type="ECO:0000313" key="6">
    <source>
        <dbReference type="Proteomes" id="UP000242930"/>
    </source>
</evidence>
<dbReference type="InterPro" id="IPR020904">
    <property type="entry name" value="Sc_DH/Rdtase_CS"/>
</dbReference>
<dbReference type="InterPro" id="IPR036291">
    <property type="entry name" value="NAD(P)-bd_dom_sf"/>
</dbReference>
<sequence>MRRVIRKVFRNKVFDRKVVLITGGCAGIGRALAVRFAQGGARLVLLDLDQAALDGMAQHLADHHNAETLALRCDVADAQAVRAAVALAVERFGGIDVLVNNAGITHRSAFVETDLAVFERIMAVNYFGALHCTQAALPSIQARRGQIIVLSSLSGFAPMLYRSAYNASKHALHGLFESLRLELRDSGVNVMLVCPGFTATDIRKHALVGDGSVTPQPLPFLGKVYSPQDTAEAIYRGAVRRKRLLVLSNVNWGARLLARFCPRLFERVMVPRLSGLKPQAR</sequence>
<dbReference type="RefSeq" id="WP_090305449.1">
    <property type="nucleotide sequence ID" value="NZ_FNZE01000001.1"/>
</dbReference>
<dbReference type="PANTHER" id="PTHR44196:SF1">
    <property type="entry name" value="DEHYDROGENASE_REDUCTASE SDR FAMILY MEMBER 7B"/>
    <property type="match status" value="1"/>
</dbReference>
<reference evidence="6" key="1">
    <citation type="submission" date="2016-10" db="EMBL/GenBank/DDBJ databases">
        <authorList>
            <person name="Varghese N."/>
            <person name="Submissions S."/>
        </authorList>
    </citation>
    <scope>NUCLEOTIDE SEQUENCE [LARGE SCALE GENOMIC DNA]</scope>
    <source>
        <strain evidence="6">LMG 25967</strain>
    </source>
</reference>
<dbReference type="SMART" id="SM00822">
    <property type="entry name" value="PKS_KR"/>
    <property type="match status" value="1"/>
</dbReference>
<dbReference type="STRING" id="915471.SAMN05216201_101174"/>
<dbReference type="Proteomes" id="UP000242930">
    <property type="component" value="Unassembled WGS sequence"/>
</dbReference>
<feature type="domain" description="Ketoreductase" evidence="4">
    <location>
        <begin position="17"/>
        <end position="196"/>
    </location>
</feature>
<evidence type="ECO:0000259" key="4">
    <source>
        <dbReference type="SMART" id="SM00822"/>
    </source>
</evidence>
<name>A0A1H6S5N9_9PSED</name>
<accession>A0A1H6S5N9</accession>
<proteinExistence type="inferred from homology"/>
<protein>
    <submittedName>
        <fullName evidence="5">Short-chain dehydrogenase</fullName>
    </submittedName>
</protein>